<dbReference type="InterPro" id="IPR017441">
    <property type="entry name" value="Protein_kinase_ATP_BS"/>
</dbReference>
<name>A0A5M8PRC3_9LECA</name>
<dbReference type="PROSITE" id="PS00107">
    <property type="entry name" value="PROTEIN_KINASE_ATP"/>
    <property type="match status" value="1"/>
</dbReference>
<dbReference type="SMART" id="SM00220">
    <property type="entry name" value="S_TKc"/>
    <property type="match status" value="1"/>
</dbReference>
<dbReference type="PANTHER" id="PTHR44167:SF30">
    <property type="entry name" value="PHOSPHORYLASE KINASE"/>
    <property type="match status" value="1"/>
</dbReference>
<evidence type="ECO:0000256" key="4">
    <source>
        <dbReference type="RuleBase" id="RU000304"/>
    </source>
</evidence>
<evidence type="ECO:0000259" key="6">
    <source>
        <dbReference type="PROSITE" id="PS50011"/>
    </source>
</evidence>
<keyword evidence="2 3" id="KW-0067">ATP-binding</keyword>
<evidence type="ECO:0000256" key="1">
    <source>
        <dbReference type="ARBA" id="ARBA00022741"/>
    </source>
</evidence>
<dbReference type="GO" id="GO:0044773">
    <property type="term" value="P:mitotic DNA damage checkpoint signaling"/>
    <property type="evidence" value="ECO:0007669"/>
    <property type="project" value="TreeGrafter"/>
</dbReference>
<dbReference type="GO" id="GO:0005524">
    <property type="term" value="F:ATP binding"/>
    <property type="evidence" value="ECO:0007669"/>
    <property type="project" value="UniProtKB-UniRule"/>
</dbReference>
<feature type="region of interest" description="Disordered" evidence="5">
    <location>
        <begin position="456"/>
        <end position="491"/>
    </location>
</feature>
<dbReference type="InterPro" id="IPR011009">
    <property type="entry name" value="Kinase-like_dom_sf"/>
</dbReference>
<dbReference type="PANTHER" id="PTHR44167">
    <property type="entry name" value="OVARIAN-SPECIFIC SERINE/THREONINE-PROTEIN KINASE LOK-RELATED"/>
    <property type="match status" value="1"/>
</dbReference>
<dbReference type="GO" id="GO:0004674">
    <property type="term" value="F:protein serine/threonine kinase activity"/>
    <property type="evidence" value="ECO:0007669"/>
    <property type="project" value="UniProtKB-KW"/>
</dbReference>
<dbReference type="PROSITE" id="PS00108">
    <property type="entry name" value="PROTEIN_KINASE_ST"/>
    <property type="match status" value="1"/>
</dbReference>
<proteinExistence type="inferred from homology"/>
<evidence type="ECO:0000313" key="8">
    <source>
        <dbReference type="Proteomes" id="UP000324767"/>
    </source>
</evidence>
<dbReference type="InterPro" id="IPR008271">
    <property type="entry name" value="Ser/Thr_kinase_AS"/>
</dbReference>
<dbReference type="EMBL" id="VXIT01000007">
    <property type="protein sequence ID" value="KAA6411537.1"/>
    <property type="molecule type" value="Genomic_DNA"/>
</dbReference>
<dbReference type="Pfam" id="PF00069">
    <property type="entry name" value="Pkinase"/>
    <property type="match status" value="1"/>
</dbReference>
<evidence type="ECO:0000313" key="7">
    <source>
        <dbReference type="EMBL" id="KAA6411537.1"/>
    </source>
</evidence>
<dbReference type="InterPro" id="IPR000719">
    <property type="entry name" value="Prot_kinase_dom"/>
</dbReference>
<dbReference type="PROSITE" id="PS50011">
    <property type="entry name" value="PROTEIN_KINASE_DOM"/>
    <property type="match status" value="1"/>
</dbReference>
<comment type="similarity">
    <text evidence="4">Belongs to the protein kinase superfamily.</text>
</comment>
<keyword evidence="4" id="KW-0418">Kinase</keyword>
<keyword evidence="4" id="KW-0808">Transferase</keyword>
<dbReference type="OrthoDB" id="10252171at2759"/>
<sequence length="491" mass="54369">MTDPDISNTIVYLRPRSVEAIRALYDPRNSDLVWTITPHDPMAGPSNSFALHPRVFRLGFNSEQKQASEGFLVGTGSDSDIFIPNHGDIPDPHPGNFRIHYNFESGALLITAVGRLRIGATVLEYEQSLLLMAGTDVECESPALRYMFEFPDLGQYAADHEAKYRAYVGKLGIPNALYMAASRSEEPLLGGVYKSICELGRGGFGTVHKAVNIMTGALYAIKQIPDKLNTKFREYREKERAIIDQLHHPNILHYHHAFVDGTVLYIVMELAVNDLNAHLQSRGKPGQQISVPLRCIQSIAQQALSAIEYLHNRDITHRDLKHENIMVTKWNPATDLPTIKLADFGLVSFEPEPHSLVGTPGWLAPELSKACTQAKRSKKVPKGFKYTNAVDIWAMGKILKGLLGYVPETITNRGKTVPVPKDAALSLSKRMMSIKPKQRPTASLCLQDSWISAAPNPNGLAASKRRRSSSSSASSAQVNKRVKAKLTSRQE</sequence>
<dbReference type="AlphaFoldDB" id="A0A5M8PRC3"/>
<organism evidence="7 8">
    <name type="scientific">Lasallia pustulata</name>
    <dbReference type="NCBI Taxonomy" id="136370"/>
    <lineage>
        <taxon>Eukaryota</taxon>
        <taxon>Fungi</taxon>
        <taxon>Dikarya</taxon>
        <taxon>Ascomycota</taxon>
        <taxon>Pezizomycotina</taxon>
        <taxon>Lecanoromycetes</taxon>
        <taxon>OSLEUM clade</taxon>
        <taxon>Umbilicariomycetidae</taxon>
        <taxon>Umbilicariales</taxon>
        <taxon>Umbilicariaceae</taxon>
        <taxon>Lasallia</taxon>
    </lineage>
</organism>
<accession>A0A5M8PRC3</accession>
<dbReference type="Proteomes" id="UP000324767">
    <property type="component" value="Unassembled WGS sequence"/>
</dbReference>
<feature type="compositionally biased region" description="Basic residues" evidence="5">
    <location>
        <begin position="480"/>
        <end position="491"/>
    </location>
</feature>
<reference evidence="7 8" key="1">
    <citation type="submission" date="2019-09" db="EMBL/GenBank/DDBJ databases">
        <title>The hologenome of the rock-dwelling lichen Lasallia pustulata.</title>
        <authorList>
            <person name="Greshake Tzovaras B."/>
            <person name="Segers F."/>
            <person name="Bicker A."/>
            <person name="Dal Grande F."/>
            <person name="Otte J."/>
            <person name="Hankeln T."/>
            <person name="Schmitt I."/>
            <person name="Ebersberger I."/>
        </authorList>
    </citation>
    <scope>NUCLEOTIDE SEQUENCE [LARGE SCALE GENOMIC DNA]</scope>
    <source>
        <strain evidence="7">A1-1</strain>
    </source>
</reference>
<dbReference type="Gene3D" id="1.10.510.10">
    <property type="entry name" value="Transferase(Phosphotransferase) domain 1"/>
    <property type="match status" value="1"/>
</dbReference>
<dbReference type="GO" id="GO:0005634">
    <property type="term" value="C:nucleus"/>
    <property type="evidence" value="ECO:0007669"/>
    <property type="project" value="TreeGrafter"/>
</dbReference>
<evidence type="ECO:0000256" key="3">
    <source>
        <dbReference type="PROSITE-ProRule" id="PRU10141"/>
    </source>
</evidence>
<feature type="binding site" evidence="3">
    <location>
        <position position="222"/>
    </location>
    <ligand>
        <name>ATP</name>
        <dbReference type="ChEBI" id="CHEBI:30616"/>
    </ligand>
</feature>
<feature type="domain" description="Protein kinase" evidence="6">
    <location>
        <begin position="193"/>
        <end position="451"/>
    </location>
</feature>
<gene>
    <name evidence="7" type="ORF">FRX48_04817</name>
</gene>
<dbReference type="SUPFAM" id="SSF56112">
    <property type="entry name" value="Protein kinase-like (PK-like)"/>
    <property type="match status" value="1"/>
</dbReference>
<protein>
    <recommendedName>
        <fullName evidence="6">Protein kinase domain-containing protein</fullName>
    </recommendedName>
</protein>
<evidence type="ECO:0000256" key="5">
    <source>
        <dbReference type="SAM" id="MobiDB-lite"/>
    </source>
</evidence>
<comment type="caution">
    <text evidence="7">The sequence shown here is derived from an EMBL/GenBank/DDBJ whole genome shotgun (WGS) entry which is preliminary data.</text>
</comment>
<keyword evidence="4" id="KW-0723">Serine/threonine-protein kinase</keyword>
<keyword evidence="1 3" id="KW-0547">Nucleotide-binding</keyword>
<evidence type="ECO:0000256" key="2">
    <source>
        <dbReference type="ARBA" id="ARBA00022840"/>
    </source>
</evidence>